<feature type="compositionally biased region" description="Polar residues" evidence="4">
    <location>
        <begin position="624"/>
        <end position="637"/>
    </location>
</feature>
<feature type="compositionally biased region" description="Basic and acidic residues" evidence="4">
    <location>
        <begin position="638"/>
        <end position="653"/>
    </location>
</feature>
<dbReference type="GO" id="GO:0003677">
    <property type="term" value="F:DNA binding"/>
    <property type="evidence" value="ECO:0007669"/>
    <property type="project" value="TreeGrafter"/>
</dbReference>
<gene>
    <name evidence="6" type="ORF">NE237_011636</name>
</gene>
<name>A0A9Q0GW13_9MAGN</name>
<evidence type="ECO:0000256" key="2">
    <source>
        <dbReference type="ARBA" id="ARBA00023242"/>
    </source>
</evidence>
<sequence length="1299" mass="147320">MDLEGLSIICAGIGGIQEDENGLPIGYMPGELCLDNLKDLQRFLRRDDPQTRNVFKQVCKWNTVSKDLIPIIEHCQADRDLVINAVKILVFLTMPIESTSNDISQQIEYIWDLKVSITRSDTIAVIVSLLEDPLDNLEREVFTEDNWKLVQLLLTLFRNLLAVQDLSLQQKASGSVTQFLSMRDRFLELLFRENVMDLIIVLIQHVGGSCCYFRQDNLLLLEILHYIFMGQEPELIAKASQKGSKVDEDGKASLNSLESLMMEEEGKRRLARLQNFDRHSQFSGTFTRLAVDGSKTLLKGNPGIAHDNLPKHHKVQRGPSKRIVWDHIQLSSSNEDVLHLIHDFVNQLLSSGYNVLMQSIREDIEKEHVIENSDIVIFFQVVQFVTAFQYHKFLTSKQQSMGTETSEAFINKYADSTLFQGELCGPIAATMNEAMFNLLISKWRFAFDGLKETNDFKFISVSGSLLKNMIRILDLILKLLPEDSREPQTARILLYKLFYDQTDQGMTQFLMNLMRSFNPHKQPKSDLADLVEMIHVIVRLMESLQGRGTIRVAKRSRKGGKKKILGDSKTTADERLGTNNNNVESEIDNATHEPLADLSTSLKEQLSNSNSDVRKEDIGEPSADLSTSLKEQLSNSDFDGRKEDIGVPHHAEQPEAPQLNRSNLGDDLASMDKEEYRHDPDDLAYGTGDSSNDDQTGASNEVDFKVSSLVATFASNTIIHNLCWLLKFYKINSSRTNHCIISMLRKICDDLELSPMLYQLSLLTTFYDILAEQKSSKCKEYQNLVSFLTNLVRKMLRKMKSQPILFVEILFWKTRRECHLINSESLLHELGNLRTEMGPLQGKGGIGPRNIADSLGEDEADFVMSRNLSSHKEEDSDEGKFQKLLDRNEKRVEKQQKSVASLSNNEKDCEDHSLEHESPRVSKPKRRLDFDEDLEIDIKNLYERYKDDQHCVRLIVEVLGPHRKVSRAQVSNKLKQLGLKVTSKRRKLHALEAFPRGDDHIMPEGRVTDNETGLPNSNELEDTSFLGSSNSRKRIRAFSKEQEEMVKDLYEKFKGHKRCSHVIADALEGDNKVTAVQISRLLKQLGLLVPKQKRLSQGKKHPQRVNDVKEKESDEETLLDLKRRSKNDHGVSTLGEPEKKIKASFSQDGSDDEFLSTILEKTGKRVGPKKKDKPIISSSQDRVTESGFATGPSQNIKESYVRDALNKSNESALLDADMDVAVDKASLGGYREEAEAAHTIIGKQENAVVFDNVDHMPQDMHDELDDQLEDSGDDGIAIVQSSAVSRRKLKIVLDLEDDE</sequence>
<feature type="region of interest" description="Disordered" evidence="4">
    <location>
        <begin position="1093"/>
        <end position="1135"/>
    </location>
</feature>
<feature type="compositionally biased region" description="Polar residues" evidence="4">
    <location>
        <begin position="602"/>
        <end position="611"/>
    </location>
</feature>
<organism evidence="6 7">
    <name type="scientific">Protea cynaroides</name>
    <dbReference type="NCBI Taxonomy" id="273540"/>
    <lineage>
        <taxon>Eukaryota</taxon>
        <taxon>Viridiplantae</taxon>
        <taxon>Streptophyta</taxon>
        <taxon>Embryophyta</taxon>
        <taxon>Tracheophyta</taxon>
        <taxon>Spermatophyta</taxon>
        <taxon>Magnoliopsida</taxon>
        <taxon>Proteales</taxon>
        <taxon>Proteaceae</taxon>
        <taxon>Protea</taxon>
    </lineage>
</organism>
<reference evidence="6" key="1">
    <citation type="journal article" date="2023" name="Plant J.">
        <title>The genome of the king protea, Protea cynaroides.</title>
        <authorList>
            <person name="Chang J."/>
            <person name="Duong T.A."/>
            <person name="Schoeman C."/>
            <person name="Ma X."/>
            <person name="Roodt D."/>
            <person name="Barker N."/>
            <person name="Li Z."/>
            <person name="Van de Peer Y."/>
            <person name="Mizrachi E."/>
        </authorList>
    </citation>
    <scope>NUCLEOTIDE SEQUENCE</scope>
    <source>
        <tissue evidence="6">Young leaves</tissue>
    </source>
</reference>
<feature type="region of interest" description="Disordered" evidence="4">
    <location>
        <begin position="602"/>
        <end position="666"/>
    </location>
</feature>
<keyword evidence="3" id="KW-0131">Cell cycle</keyword>
<comment type="caution">
    <text evidence="6">The sequence shown here is derived from an EMBL/GenBank/DDBJ whole genome shotgun (WGS) entry which is preliminary data.</text>
</comment>
<dbReference type="GO" id="GO:0043111">
    <property type="term" value="P:replication fork arrest"/>
    <property type="evidence" value="ECO:0007669"/>
    <property type="project" value="TreeGrafter"/>
</dbReference>
<dbReference type="PANTHER" id="PTHR22940:SF4">
    <property type="entry name" value="PROTEIN TIMELESS HOMOLOG"/>
    <property type="match status" value="1"/>
</dbReference>
<feature type="domain" description="Timeless N-terminal" evidence="5">
    <location>
        <begin position="27"/>
        <end position="287"/>
    </location>
</feature>
<dbReference type="OrthoDB" id="310853at2759"/>
<feature type="compositionally biased region" description="Basic residues" evidence="4">
    <location>
        <begin position="552"/>
        <end position="563"/>
    </location>
</feature>
<keyword evidence="7" id="KW-1185">Reference proteome</keyword>
<feature type="region of interest" description="Disordered" evidence="4">
    <location>
        <begin position="892"/>
        <end position="924"/>
    </location>
</feature>
<feature type="region of interest" description="Disordered" evidence="4">
    <location>
        <begin position="678"/>
        <end position="698"/>
    </location>
</feature>
<dbReference type="InterPro" id="IPR006906">
    <property type="entry name" value="Timeless_N"/>
</dbReference>
<dbReference type="Proteomes" id="UP001141806">
    <property type="component" value="Unassembled WGS sequence"/>
</dbReference>
<dbReference type="EMBL" id="JAMYWD010000011">
    <property type="protein sequence ID" value="KAJ4954853.1"/>
    <property type="molecule type" value="Genomic_DNA"/>
</dbReference>
<feature type="region of interest" description="Disordered" evidence="4">
    <location>
        <begin position="1165"/>
        <end position="1195"/>
    </location>
</feature>
<evidence type="ECO:0000256" key="1">
    <source>
        <dbReference type="ARBA" id="ARBA00004123"/>
    </source>
</evidence>
<comment type="subcellular location">
    <subcellularLocation>
        <location evidence="1">Nucleus</location>
    </subcellularLocation>
</comment>
<feature type="region of interest" description="Disordered" evidence="4">
    <location>
        <begin position="552"/>
        <end position="589"/>
    </location>
</feature>
<evidence type="ECO:0000313" key="7">
    <source>
        <dbReference type="Proteomes" id="UP001141806"/>
    </source>
</evidence>
<dbReference type="GO" id="GO:0031298">
    <property type="term" value="C:replication fork protection complex"/>
    <property type="evidence" value="ECO:0007669"/>
    <property type="project" value="TreeGrafter"/>
</dbReference>
<protein>
    <recommendedName>
        <fullName evidence="5">Timeless N-terminal domain-containing protein</fullName>
    </recommendedName>
</protein>
<feature type="compositionally biased region" description="Polar residues" evidence="4">
    <location>
        <begin position="688"/>
        <end position="698"/>
    </location>
</feature>
<proteinExistence type="predicted"/>
<keyword evidence="2" id="KW-0539">Nucleus</keyword>
<dbReference type="InterPro" id="IPR044998">
    <property type="entry name" value="Timeless"/>
</dbReference>
<evidence type="ECO:0000259" key="5">
    <source>
        <dbReference type="Pfam" id="PF04821"/>
    </source>
</evidence>
<dbReference type="PANTHER" id="PTHR22940">
    <property type="entry name" value="TIMEOUT/TIMELESS-2"/>
    <property type="match status" value="1"/>
</dbReference>
<dbReference type="GO" id="GO:0006281">
    <property type="term" value="P:DNA repair"/>
    <property type="evidence" value="ECO:0007669"/>
    <property type="project" value="TreeGrafter"/>
</dbReference>
<evidence type="ECO:0000256" key="3">
    <source>
        <dbReference type="ARBA" id="ARBA00023306"/>
    </source>
</evidence>
<dbReference type="Pfam" id="PF04821">
    <property type="entry name" value="TIMELESS"/>
    <property type="match status" value="1"/>
</dbReference>
<feature type="compositionally biased region" description="Basic residues" evidence="4">
    <location>
        <begin position="1093"/>
        <end position="1103"/>
    </location>
</feature>
<evidence type="ECO:0000256" key="4">
    <source>
        <dbReference type="SAM" id="MobiDB-lite"/>
    </source>
</evidence>
<dbReference type="GO" id="GO:0000076">
    <property type="term" value="P:DNA replication checkpoint signaling"/>
    <property type="evidence" value="ECO:0007669"/>
    <property type="project" value="TreeGrafter"/>
</dbReference>
<feature type="compositionally biased region" description="Basic and acidic residues" evidence="4">
    <location>
        <begin position="905"/>
        <end position="920"/>
    </location>
</feature>
<accession>A0A9Q0GW13</accession>
<feature type="compositionally biased region" description="Basic and acidic residues" evidence="4">
    <location>
        <begin position="564"/>
        <end position="576"/>
    </location>
</feature>
<evidence type="ECO:0000313" key="6">
    <source>
        <dbReference type="EMBL" id="KAJ4954853.1"/>
    </source>
</evidence>